<evidence type="ECO:0000256" key="4">
    <source>
        <dbReference type="ARBA" id="ARBA00022741"/>
    </source>
</evidence>
<dbReference type="Pfam" id="PF18052">
    <property type="entry name" value="Rx_N"/>
    <property type="match status" value="1"/>
</dbReference>
<dbReference type="EMBL" id="CM000146">
    <property type="protein sequence ID" value="EAZ44435.1"/>
    <property type="molecule type" value="Genomic_DNA"/>
</dbReference>
<accession>A3BXZ6</accession>
<proteinExistence type="inferred from homology"/>
<dbReference type="Proteomes" id="UP000007752">
    <property type="component" value="Chromosome 9"/>
</dbReference>
<name>A3BXZ6_ORYSJ</name>
<dbReference type="InterPro" id="IPR038005">
    <property type="entry name" value="RX-like_CC"/>
</dbReference>
<reference evidence="7" key="2">
    <citation type="submission" date="2008-12" db="EMBL/GenBank/DDBJ databases">
        <title>Improved gene annotation of the rice (Oryza sativa) genomes.</title>
        <authorList>
            <person name="Wang J."/>
            <person name="Li R."/>
            <person name="Fan W."/>
            <person name="Huang Q."/>
            <person name="Zhang J."/>
            <person name="Zhou Y."/>
            <person name="Hu Y."/>
            <person name="Zi S."/>
            <person name="Li J."/>
            <person name="Ni P."/>
            <person name="Zheng H."/>
            <person name="Zhang Y."/>
            <person name="Zhao M."/>
            <person name="Hao Q."/>
            <person name="McDermott J."/>
            <person name="Samudrala R."/>
            <person name="Kristiansen K."/>
            <person name="Wong G.K.-S."/>
        </authorList>
    </citation>
    <scope>NUCLEOTIDE SEQUENCE</scope>
</reference>
<dbReference type="PANTHER" id="PTHR19338">
    <property type="entry name" value="TRANSLOCASE OF INNER MITOCHONDRIAL MEMBRANE 13 HOMOLOG"/>
    <property type="match status" value="1"/>
</dbReference>
<organism evidence="7">
    <name type="scientific">Oryza sativa subsp. japonica</name>
    <name type="common">Rice</name>
    <dbReference type="NCBI Taxonomy" id="39947"/>
    <lineage>
        <taxon>Eukaryota</taxon>
        <taxon>Viridiplantae</taxon>
        <taxon>Streptophyta</taxon>
        <taxon>Embryophyta</taxon>
        <taxon>Tracheophyta</taxon>
        <taxon>Spermatophyta</taxon>
        <taxon>Magnoliopsida</taxon>
        <taxon>Liliopsida</taxon>
        <taxon>Poales</taxon>
        <taxon>Poaceae</taxon>
        <taxon>BOP clade</taxon>
        <taxon>Oryzoideae</taxon>
        <taxon>Oryzeae</taxon>
        <taxon>Oryzinae</taxon>
        <taxon>Oryza</taxon>
        <taxon>Oryza sativa</taxon>
    </lineage>
</organism>
<gene>
    <name evidence="7" type="ORF">OsJ_29048</name>
</gene>
<keyword evidence="2" id="KW-0433">Leucine-rich repeat</keyword>
<dbReference type="AlphaFoldDB" id="A3BXZ6"/>
<keyword evidence="3" id="KW-0677">Repeat</keyword>
<keyword evidence="4" id="KW-0547">Nucleotide-binding</keyword>
<evidence type="ECO:0000256" key="3">
    <source>
        <dbReference type="ARBA" id="ARBA00022737"/>
    </source>
</evidence>
<dbReference type="InterPro" id="IPR041118">
    <property type="entry name" value="Rx_N"/>
</dbReference>
<dbReference type="Gene3D" id="1.20.5.4130">
    <property type="match status" value="1"/>
</dbReference>
<evidence type="ECO:0000256" key="2">
    <source>
        <dbReference type="ARBA" id="ARBA00022614"/>
    </source>
</evidence>
<feature type="domain" description="Disease resistance N-terminal" evidence="6">
    <location>
        <begin position="1"/>
        <end position="53"/>
    </location>
</feature>
<dbReference type="CDD" id="cd14798">
    <property type="entry name" value="RX-CC_like"/>
    <property type="match status" value="1"/>
</dbReference>
<evidence type="ECO:0000256" key="5">
    <source>
        <dbReference type="ARBA" id="ARBA00022821"/>
    </source>
</evidence>
<comment type="similarity">
    <text evidence="1">Belongs to the disease resistance NB-LRR family.</text>
</comment>
<evidence type="ECO:0000259" key="6">
    <source>
        <dbReference type="Pfam" id="PF18052"/>
    </source>
</evidence>
<sequence>MESMPAALRKVGDMPSDQLDEQVKLWARDVRELSYDADDVLDTFMVRERVDDDNHGSKGMVMNKVAGFLRKAKTRHDITDEINGIMDLTSDQPRGGRGTVVPYLRPEFPTFPTTSEAVSTLKSSYILRDNLKLIEGFNPHLLLFPFS</sequence>
<reference evidence="7" key="1">
    <citation type="journal article" date="2005" name="PLoS Biol.">
        <title>The genomes of Oryza sativa: a history of duplications.</title>
        <authorList>
            <person name="Yu J."/>
            <person name="Wang J."/>
            <person name="Lin W."/>
            <person name="Li S."/>
            <person name="Li H."/>
            <person name="Zhou J."/>
            <person name="Ni P."/>
            <person name="Dong W."/>
            <person name="Hu S."/>
            <person name="Zeng C."/>
            <person name="Zhang J."/>
            <person name="Zhang Y."/>
            <person name="Li R."/>
            <person name="Xu Z."/>
            <person name="Li S."/>
            <person name="Li X."/>
            <person name="Zheng H."/>
            <person name="Cong L."/>
            <person name="Lin L."/>
            <person name="Yin J."/>
            <person name="Geng J."/>
            <person name="Li G."/>
            <person name="Shi J."/>
            <person name="Liu J."/>
            <person name="Lv H."/>
            <person name="Li J."/>
            <person name="Wang J."/>
            <person name="Deng Y."/>
            <person name="Ran L."/>
            <person name="Shi X."/>
            <person name="Wang X."/>
            <person name="Wu Q."/>
            <person name="Li C."/>
            <person name="Ren X."/>
            <person name="Wang J."/>
            <person name="Wang X."/>
            <person name="Li D."/>
            <person name="Liu D."/>
            <person name="Zhang X."/>
            <person name="Ji Z."/>
            <person name="Zhao W."/>
            <person name="Sun Y."/>
            <person name="Zhang Z."/>
            <person name="Bao J."/>
            <person name="Han Y."/>
            <person name="Dong L."/>
            <person name="Ji J."/>
            <person name="Chen P."/>
            <person name="Wu S."/>
            <person name="Liu J."/>
            <person name="Xiao Y."/>
            <person name="Bu D."/>
            <person name="Tan J."/>
            <person name="Yang L."/>
            <person name="Ye C."/>
            <person name="Zhang J."/>
            <person name="Xu J."/>
            <person name="Zhou Y."/>
            <person name="Yu Y."/>
            <person name="Zhang B."/>
            <person name="Zhuang S."/>
            <person name="Wei H."/>
            <person name="Liu B."/>
            <person name="Lei M."/>
            <person name="Yu H."/>
            <person name="Li Y."/>
            <person name="Xu H."/>
            <person name="Wei S."/>
            <person name="He X."/>
            <person name="Fang L."/>
            <person name="Zhang Z."/>
            <person name="Zhang Y."/>
            <person name="Huang X."/>
            <person name="Su Z."/>
            <person name="Tong W."/>
            <person name="Li J."/>
            <person name="Tong Z."/>
            <person name="Li S."/>
            <person name="Ye J."/>
            <person name="Wang L."/>
            <person name="Fang L."/>
            <person name="Lei T."/>
            <person name="Chen C."/>
            <person name="Chen H."/>
            <person name="Xu Z."/>
            <person name="Li H."/>
            <person name="Huang H."/>
            <person name="Zhang F."/>
            <person name="Xu H."/>
            <person name="Li N."/>
            <person name="Zhao C."/>
            <person name="Li S."/>
            <person name="Dong L."/>
            <person name="Huang Y."/>
            <person name="Li L."/>
            <person name="Xi Y."/>
            <person name="Qi Q."/>
            <person name="Li W."/>
            <person name="Zhang B."/>
            <person name="Hu W."/>
            <person name="Zhang Y."/>
            <person name="Tian X."/>
            <person name="Jiao Y."/>
            <person name="Liang X."/>
            <person name="Jin J."/>
            <person name="Gao L."/>
            <person name="Zheng W."/>
            <person name="Hao B."/>
            <person name="Liu S."/>
            <person name="Wang W."/>
            <person name="Yuan L."/>
            <person name="Cao M."/>
            <person name="McDermott J."/>
            <person name="Samudrala R."/>
            <person name="Wang J."/>
            <person name="Wong G.K."/>
            <person name="Yang H."/>
        </authorList>
    </citation>
    <scope>NUCLEOTIDE SEQUENCE [LARGE SCALE GENOMIC DNA]</scope>
</reference>
<dbReference type="GO" id="GO:0000166">
    <property type="term" value="F:nucleotide binding"/>
    <property type="evidence" value="ECO:0007669"/>
    <property type="project" value="UniProtKB-KW"/>
</dbReference>
<evidence type="ECO:0000256" key="1">
    <source>
        <dbReference type="ARBA" id="ARBA00008894"/>
    </source>
</evidence>
<evidence type="ECO:0000313" key="7">
    <source>
        <dbReference type="EMBL" id="EAZ44435.1"/>
    </source>
</evidence>
<protein>
    <recommendedName>
        <fullName evidence="6">Disease resistance N-terminal domain-containing protein</fullName>
    </recommendedName>
</protein>
<keyword evidence="5" id="KW-0611">Plant defense</keyword>
<dbReference type="GO" id="GO:0006952">
    <property type="term" value="P:defense response"/>
    <property type="evidence" value="ECO:0007669"/>
    <property type="project" value="UniProtKB-KW"/>
</dbReference>
<dbReference type="PANTHER" id="PTHR19338:SF75">
    <property type="entry name" value="OS08G0170100 PROTEIN"/>
    <property type="match status" value="1"/>
</dbReference>